<sequence>MQLDLIFLPGQLSKVNRRAYESQSEEIRKLKKQLVNSEQRVKELEDQDGKKCVVYNCYFGNGYETARNISKTRSQSA</sequence>
<name>A0ABQ9K830_9CUCU</name>
<gene>
    <name evidence="2" type="ORF">NQ317_014431</name>
</gene>
<keyword evidence="1" id="KW-0175">Coiled coil</keyword>
<keyword evidence="3" id="KW-1185">Reference proteome</keyword>
<dbReference type="Proteomes" id="UP001162164">
    <property type="component" value="Unassembled WGS sequence"/>
</dbReference>
<evidence type="ECO:0000256" key="1">
    <source>
        <dbReference type="SAM" id="Coils"/>
    </source>
</evidence>
<evidence type="ECO:0000313" key="2">
    <source>
        <dbReference type="EMBL" id="KAJ8985778.1"/>
    </source>
</evidence>
<evidence type="ECO:0000313" key="3">
    <source>
        <dbReference type="Proteomes" id="UP001162164"/>
    </source>
</evidence>
<feature type="coiled-coil region" evidence="1">
    <location>
        <begin position="20"/>
        <end position="47"/>
    </location>
</feature>
<accession>A0ABQ9K830</accession>
<protein>
    <submittedName>
        <fullName evidence="2">Uncharacterized protein</fullName>
    </submittedName>
</protein>
<comment type="caution">
    <text evidence="2">The sequence shown here is derived from an EMBL/GenBank/DDBJ whole genome shotgun (WGS) entry which is preliminary data.</text>
</comment>
<dbReference type="EMBL" id="JAPWTJ010000009">
    <property type="protein sequence ID" value="KAJ8985778.1"/>
    <property type="molecule type" value="Genomic_DNA"/>
</dbReference>
<reference evidence="2" key="1">
    <citation type="journal article" date="2023" name="Insect Mol. Biol.">
        <title>Genome sequencing provides insights into the evolution of gene families encoding plant cell wall-degrading enzymes in longhorned beetles.</title>
        <authorList>
            <person name="Shin N.R."/>
            <person name="Okamura Y."/>
            <person name="Kirsch R."/>
            <person name="Pauchet Y."/>
        </authorList>
    </citation>
    <scope>NUCLEOTIDE SEQUENCE</scope>
    <source>
        <strain evidence="2">MMC_N1</strain>
    </source>
</reference>
<proteinExistence type="predicted"/>
<organism evidence="2 3">
    <name type="scientific">Molorchus minor</name>
    <dbReference type="NCBI Taxonomy" id="1323400"/>
    <lineage>
        <taxon>Eukaryota</taxon>
        <taxon>Metazoa</taxon>
        <taxon>Ecdysozoa</taxon>
        <taxon>Arthropoda</taxon>
        <taxon>Hexapoda</taxon>
        <taxon>Insecta</taxon>
        <taxon>Pterygota</taxon>
        <taxon>Neoptera</taxon>
        <taxon>Endopterygota</taxon>
        <taxon>Coleoptera</taxon>
        <taxon>Polyphaga</taxon>
        <taxon>Cucujiformia</taxon>
        <taxon>Chrysomeloidea</taxon>
        <taxon>Cerambycidae</taxon>
        <taxon>Lamiinae</taxon>
        <taxon>Monochamini</taxon>
        <taxon>Molorchus</taxon>
    </lineage>
</organism>